<dbReference type="Proteomes" id="UP001324185">
    <property type="component" value="Chromosome"/>
</dbReference>
<dbReference type="EMBL" id="CP140158">
    <property type="protein sequence ID" value="WQG84751.1"/>
    <property type="molecule type" value="Genomic_DNA"/>
</dbReference>
<accession>A0ABZ0X2D3</accession>
<organism evidence="2 3">
    <name type="scientific">Kangiella aquimarina</name>
    <dbReference type="NCBI Taxonomy" id="261965"/>
    <lineage>
        <taxon>Bacteria</taxon>
        <taxon>Pseudomonadati</taxon>
        <taxon>Pseudomonadota</taxon>
        <taxon>Gammaproteobacteria</taxon>
        <taxon>Kangiellales</taxon>
        <taxon>Kangiellaceae</taxon>
        <taxon>Kangiella</taxon>
    </lineage>
</organism>
<feature type="chain" id="PRO_5047314115" evidence="1">
    <location>
        <begin position="19"/>
        <end position="243"/>
    </location>
</feature>
<sequence>MKYLLGISLLLISCCAMADIKFVKHDFSFGSIYVPSKIPNAIMTSPESKIISMGTKGEYNFVLNLSKESYFCQFITKQQSKLLFKGKPCNYKQLYLLEKPSSSELLNLHIELETLLTSIFYFWKDPKYSDRDIKIFVEQDRLSSIWRIDNSGKVKRVVYKSVLDNSQLLVEQEIRLENTHKLLMNEGYSKAQSKFELWFAGLVQDIANDEFDIDGFEEFCRLNDIECFLNENGEFIHLTPVSN</sequence>
<gene>
    <name evidence="2" type="ORF">SR900_09780</name>
</gene>
<feature type="signal peptide" evidence="1">
    <location>
        <begin position="1"/>
        <end position="18"/>
    </location>
</feature>
<evidence type="ECO:0000256" key="1">
    <source>
        <dbReference type="SAM" id="SignalP"/>
    </source>
</evidence>
<reference evidence="2 3" key="1">
    <citation type="submission" date="2023-11" db="EMBL/GenBank/DDBJ databases">
        <title>MicrobeMod: A computational toolkit for identifying prokaryotic methylation and restriction-modification with nanopore sequencing.</title>
        <authorList>
            <person name="Crits-Christoph A."/>
            <person name="Kang S.C."/>
            <person name="Lee H."/>
            <person name="Ostrov N."/>
        </authorList>
    </citation>
    <scope>NUCLEOTIDE SEQUENCE [LARGE SCALE GENOMIC DNA]</scope>
    <source>
        <strain evidence="2 3">DSMZ 16071</strain>
    </source>
</reference>
<proteinExistence type="predicted"/>
<dbReference type="RefSeq" id="WP_018625639.1">
    <property type="nucleotide sequence ID" value="NZ_CP140158.1"/>
</dbReference>
<keyword evidence="1" id="KW-0732">Signal</keyword>
<evidence type="ECO:0000313" key="2">
    <source>
        <dbReference type="EMBL" id="WQG84751.1"/>
    </source>
</evidence>
<protein>
    <submittedName>
        <fullName evidence="2">Uncharacterized protein</fullName>
    </submittedName>
</protein>
<keyword evidence="3" id="KW-1185">Reference proteome</keyword>
<evidence type="ECO:0000313" key="3">
    <source>
        <dbReference type="Proteomes" id="UP001324185"/>
    </source>
</evidence>
<name>A0ABZ0X2D3_9GAMM</name>